<accession>G4NFQ3</accession>
<reference key="2">
    <citation type="submission" date="2011-05" db="EMBL/GenBank/DDBJ databases">
        <title>The Genome Sequence of Magnaporthe oryzae 70-15.</title>
        <authorList>
            <consortium name="The Broad Institute Genome Sequencing Platform"/>
            <person name="Ma L.-J."/>
            <person name="Dead R."/>
            <person name="Young S.K."/>
            <person name="Zeng Q."/>
            <person name="Gargeya S."/>
            <person name="Fitzgerald M."/>
            <person name="Haas B."/>
            <person name="Abouelleil A."/>
            <person name="Alvarado L."/>
            <person name="Arachchi H.M."/>
            <person name="Berlin A."/>
            <person name="Brown A."/>
            <person name="Chapman S.B."/>
            <person name="Chen Z."/>
            <person name="Dunbar C."/>
            <person name="Freedman E."/>
            <person name="Gearin G."/>
            <person name="Gellesch M."/>
            <person name="Goldberg J."/>
            <person name="Griggs A."/>
            <person name="Gujja S."/>
            <person name="Heiman D."/>
            <person name="Howarth C."/>
            <person name="Larson L."/>
            <person name="Lui A."/>
            <person name="MacDonald P.J.P."/>
            <person name="Mehta T."/>
            <person name="Montmayeur A."/>
            <person name="Murphy C."/>
            <person name="Neiman D."/>
            <person name="Pearson M."/>
            <person name="Priest M."/>
            <person name="Roberts A."/>
            <person name="Saif S."/>
            <person name="Shea T."/>
            <person name="Shenoy N."/>
            <person name="Sisk P."/>
            <person name="Stolte C."/>
            <person name="Sykes S."/>
            <person name="Yandava C."/>
            <person name="Wortman J."/>
            <person name="Nusbaum C."/>
            <person name="Birren B."/>
        </authorList>
    </citation>
    <scope>NUCLEOTIDE SEQUENCE</scope>
    <source>
        <strain>70-15</strain>
    </source>
</reference>
<dbReference type="EMBL" id="CM001236">
    <property type="protein sequence ID" value="EHA46860.1"/>
    <property type="molecule type" value="Genomic_DNA"/>
</dbReference>
<reference evidence="2 3" key="1">
    <citation type="journal article" date="2005" name="Nature">
        <title>The genome sequence of the rice blast fungus Magnaporthe grisea.</title>
        <authorList>
            <person name="Dean R.A."/>
            <person name="Talbot N.J."/>
            <person name="Ebbole D.J."/>
            <person name="Farman M.L."/>
            <person name="Mitchell T.K."/>
            <person name="Orbach M.J."/>
            <person name="Thon M."/>
            <person name="Kulkarni R."/>
            <person name="Xu J.R."/>
            <person name="Pan H."/>
            <person name="Read N.D."/>
            <person name="Lee Y.H."/>
            <person name="Carbone I."/>
            <person name="Brown D."/>
            <person name="Oh Y.Y."/>
            <person name="Donofrio N."/>
            <person name="Jeong J.S."/>
            <person name="Soanes D.M."/>
            <person name="Djonovic S."/>
            <person name="Kolomiets E."/>
            <person name="Rehmeyer C."/>
            <person name="Li W."/>
            <person name="Harding M."/>
            <person name="Kim S."/>
            <person name="Lebrun M.H."/>
            <person name="Bohnert H."/>
            <person name="Coughlan S."/>
            <person name="Butler J."/>
            <person name="Calvo S."/>
            <person name="Ma L.J."/>
            <person name="Nicol R."/>
            <person name="Purcell S."/>
            <person name="Nusbaum C."/>
            <person name="Galagan J.E."/>
            <person name="Birren B.W."/>
        </authorList>
    </citation>
    <scope>NUCLEOTIDE SEQUENCE [LARGE SCALE GENOMIC DNA]</scope>
    <source>
        <strain evidence="3">70-15 / ATCC MYA-4617 / FGSC 8958</strain>
    </source>
</reference>
<protein>
    <submittedName>
        <fullName evidence="2">Uncharacterized protein</fullName>
    </submittedName>
</protein>
<dbReference type="OrthoDB" id="10428991at2759"/>
<name>G4NFQ3_PYRO7</name>
<feature type="compositionally biased region" description="Basic and acidic residues" evidence="1">
    <location>
        <begin position="1"/>
        <end position="16"/>
    </location>
</feature>
<evidence type="ECO:0000256" key="1">
    <source>
        <dbReference type="SAM" id="MobiDB-lite"/>
    </source>
</evidence>
<sequence>MGDTEWRLRDEEKSREAALLPGKRREERGDEVDVVSSESTLGWRTAVGGTSADATVGYKRSTDILGVWQGRAGQAGQTGIEAGKEKAGRRATAWSVRAQG</sequence>
<dbReference type="AlphaFoldDB" id="G4NFQ3"/>
<dbReference type="InParanoid" id="G4NFQ3"/>
<dbReference type="HOGENOM" id="CLU_2306669_0_0_1"/>
<dbReference type="KEGG" id="mgr:MGG_17574"/>
<proteinExistence type="predicted"/>
<dbReference type="VEuPathDB" id="FungiDB:MGG_17574"/>
<evidence type="ECO:0000313" key="2">
    <source>
        <dbReference type="EMBL" id="EHA46860.1"/>
    </source>
</evidence>
<feature type="region of interest" description="Disordered" evidence="1">
    <location>
        <begin position="76"/>
        <end position="100"/>
    </location>
</feature>
<keyword evidence="3" id="KW-1185">Reference proteome</keyword>
<gene>
    <name evidence="2" type="ORF">MGG_17574</name>
</gene>
<dbReference type="GeneID" id="12985207"/>
<feature type="region of interest" description="Disordered" evidence="1">
    <location>
        <begin position="1"/>
        <end position="34"/>
    </location>
</feature>
<dbReference type="RefSeq" id="XP_003719227.1">
    <property type="nucleotide sequence ID" value="XM_003719179.1"/>
</dbReference>
<evidence type="ECO:0000313" key="3">
    <source>
        <dbReference type="Proteomes" id="UP000009058"/>
    </source>
</evidence>
<organism evidence="2 3">
    <name type="scientific">Pyricularia oryzae (strain 70-15 / ATCC MYA-4617 / FGSC 8958)</name>
    <name type="common">Rice blast fungus</name>
    <name type="synonym">Magnaporthe oryzae</name>
    <dbReference type="NCBI Taxonomy" id="242507"/>
    <lineage>
        <taxon>Eukaryota</taxon>
        <taxon>Fungi</taxon>
        <taxon>Dikarya</taxon>
        <taxon>Ascomycota</taxon>
        <taxon>Pezizomycotina</taxon>
        <taxon>Sordariomycetes</taxon>
        <taxon>Sordariomycetidae</taxon>
        <taxon>Magnaporthales</taxon>
        <taxon>Pyriculariaceae</taxon>
        <taxon>Pyricularia</taxon>
    </lineage>
</organism>
<dbReference type="Proteomes" id="UP000009058">
    <property type="component" value="Chromosome 6"/>
</dbReference>